<evidence type="ECO:0000256" key="1">
    <source>
        <dbReference type="SAM" id="Phobius"/>
    </source>
</evidence>
<feature type="transmembrane region" description="Helical" evidence="1">
    <location>
        <begin position="17"/>
        <end position="36"/>
    </location>
</feature>
<keyword evidence="1" id="KW-0812">Transmembrane</keyword>
<protein>
    <submittedName>
        <fullName evidence="2">DUF4345 domain-containing protein</fullName>
    </submittedName>
</protein>
<dbReference type="RefSeq" id="WP_178933226.1">
    <property type="nucleotide sequence ID" value="NZ_JACBAZ010000004.1"/>
</dbReference>
<name>A0A851GHU1_9BACT</name>
<dbReference type="InterPro" id="IPR025597">
    <property type="entry name" value="DUF4345"/>
</dbReference>
<keyword evidence="1" id="KW-1133">Transmembrane helix</keyword>
<feature type="transmembrane region" description="Helical" evidence="1">
    <location>
        <begin position="56"/>
        <end position="74"/>
    </location>
</feature>
<evidence type="ECO:0000313" key="2">
    <source>
        <dbReference type="EMBL" id="NWK56452.1"/>
    </source>
</evidence>
<dbReference type="Proteomes" id="UP000557872">
    <property type="component" value="Unassembled WGS sequence"/>
</dbReference>
<proteinExistence type="predicted"/>
<evidence type="ECO:0000313" key="3">
    <source>
        <dbReference type="Proteomes" id="UP000557872"/>
    </source>
</evidence>
<reference evidence="2 3" key="1">
    <citation type="submission" date="2020-07" db="EMBL/GenBank/DDBJ databases">
        <title>Roseicoccus Jingziensis gen. nov., sp. nov., isolated from coastal seawater.</title>
        <authorList>
            <person name="Feng X."/>
        </authorList>
    </citation>
    <scope>NUCLEOTIDE SEQUENCE [LARGE SCALE GENOMIC DNA]</scope>
    <source>
        <strain evidence="2 3">N1E253</strain>
    </source>
</reference>
<dbReference type="Pfam" id="PF14248">
    <property type="entry name" value="DUF4345"/>
    <property type="match status" value="1"/>
</dbReference>
<organism evidence="2 3">
    <name type="scientific">Oceaniferula marina</name>
    <dbReference type="NCBI Taxonomy" id="2748318"/>
    <lineage>
        <taxon>Bacteria</taxon>
        <taxon>Pseudomonadati</taxon>
        <taxon>Verrucomicrobiota</taxon>
        <taxon>Verrucomicrobiia</taxon>
        <taxon>Verrucomicrobiales</taxon>
        <taxon>Verrucomicrobiaceae</taxon>
        <taxon>Oceaniferula</taxon>
    </lineage>
</organism>
<accession>A0A851GHU1</accession>
<keyword evidence="1" id="KW-0472">Membrane</keyword>
<feature type="transmembrane region" description="Helical" evidence="1">
    <location>
        <begin position="112"/>
        <end position="132"/>
    </location>
</feature>
<dbReference type="AlphaFoldDB" id="A0A851GHU1"/>
<sequence>MQLNQTPHNKVTKCQKVFLIAAAVGLTPIALSYGVNPSTSLSAMFDLTIESTNGTHIFRAVMGLYLAMVTFWLMGAKNDHFTRPALLSLIVFMLGLAGGRVLSLALDGPGHWLLTGYMLTELAFGFIGIKLLQQNGKCGLKTTQPNS</sequence>
<dbReference type="EMBL" id="JACBAZ010000004">
    <property type="protein sequence ID" value="NWK56452.1"/>
    <property type="molecule type" value="Genomic_DNA"/>
</dbReference>
<keyword evidence="3" id="KW-1185">Reference proteome</keyword>
<gene>
    <name evidence="2" type="ORF">HW115_12590</name>
</gene>
<feature type="transmembrane region" description="Helical" evidence="1">
    <location>
        <begin position="86"/>
        <end position="106"/>
    </location>
</feature>
<comment type="caution">
    <text evidence="2">The sequence shown here is derived from an EMBL/GenBank/DDBJ whole genome shotgun (WGS) entry which is preliminary data.</text>
</comment>